<dbReference type="GO" id="GO:0008270">
    <property type="term" value="F:zinc ion binding"/>
    <property type="evidence" value="ECO:0007669"/>
    <property type="project" value="UniProtKB-KW"/>
</dbReference>
<dbReference type="Proteomes" id="UP000663828">
    <property type="component" value="Unassembled WGS sequence"/>
</dbReference>
<dbReference type="OrthoDB" id="6475149at2759"/>
<dbReference type="InterPro" id="IPR049342">
    <property type="entry name" value="TRAF1-6_MATH_dom"/>
</dbReference>
<sequence length="406" mass="47384">MQSSIVISTPTAVLRNCIMQVVLQKSEPFVCQFCTTKERKKRGLPDRGVERELKTVIVACHSCSWSGCYQNYLDHLQQQHATFECIDCHERFIAKNSLQEHRHEICTHRCLICALPNCRELVKWNEMKAHYLSNKHQKLFLMFAVEHINQESKSEDTLGMIQNEFNEIHRSAETILSVTDILSTDYKRLVSDWDEMRTATEARDVKLNEVRHQSNANDERIKNLITLQTVSETELANIKRMCQDKQMLMIDKDSIIILQFVYPGAVPFSLESNKFRTSEYGYVFTLRVCTTRQFQDEYLSVFVTLHSGDFDNVISFPFSYGIRLRLVDLTNQKQHIEHILKSDVNSPVVSRPQDEKNDEYGIVKFCSMDYLRDPQSVYVKDGRLFIEVFFDFLKNDEPSSTKMIIN</sequence>
<organism evidence="4 6">
    <name type="scientific">Adineta ricciae</name>
    <name type="common">Rotifer</name>
    <dbReference type="NCBI Taxonomy" id="249248"/>
    <lineage>
        <taxon>Eukaryota</taxon>
        <taxon>Metazoa</taxon>
        <taxon>Spiralia</taxon>
        <taxon>Gnathifera</taxon>
        <taxon>Rotifera</taxon>
        <taxon>Eurotatoria</taxon>
        <taxon>Bdelloidea</taxon>
        <taxon>Adinetida</taxon>
        <taxon>Adinetidae</taxon>
        <taxon>Adineta</taxon>
    </lineage>
</organism>
<feature type="domain" description="MATH" evidence="2">
    <location>
        <begin position="250"/>
        <end position="390"/>
    </location>
</feature>
<dbReference type="InterPro" id="IPR002083">
    <property type="entry name" value="MATH/TRAF_dom"/>
</dbReference>
<protein>
    <submittedName>
        <fullName evidence="4">Uncharacterized protein</fullName>
    </submittedName>
</protein>
<dbReference type="PROSITE" id="PS50144">
    <property type="entry name" value="MATH"/>
    <property type="match status" value="1"/>
</dbReference>
<evidence type="ECO:0000256" key="1">
    <source>
        <dbReference type="PROSITE-ProRule" id="PRU00042"/>
    </source>
</evidence>
<reference evidence="4" key="1">
    <citation type="submission" date="2021-02" db="EMBL/GenBank/DDBJ databases">
        <authorList>
            <person name="Nowell W R."/>
        </authorList>
    </citation>
    <scope>NUCLEOTIDE SEQUENCE</scope>
</reference>
<dbReference type="EMBL" id="CAJNOJ010000325">
    <property type="protein sequence ID" value="CAF1399975.1"/>
    <property type="molecule type" value="Genomic_DNA"/>
</dbReference>
<dbReference type="PANTHER" id="PTHR10131">
    <property type="entry name" value="TNF RECEPTOR ASSOCIATED FACTOR"/>
    <property type="match status" value="1"/>
</dbReference>
<dbReference type="Proteomes" id="UP000663852">
    <property type="component" value="Unassembled WGS sequence"/>
</dbReference>
<dbReference type="Gene3D" id="2.60.210.10">
    <property type="entry name" value="Apoptosis, Tumor Necrosis Factor Receptor Associated Protein 2, Chain A"/>
    <property type="match status" value="1"/>
</dbReference>
<comment type="caution">
    <text evidence="4">The sequence shown here is derived from an EMBL/GenBank/DDBJ whole genome shotgun (WGS) entry which is preliminary data.</text>
</comment>
<gene>
    <name evidence="5" type="ORF">EDS130_LOCUS35949</name>
    <name evidence="4" type="ORF">XAT740_LOCUS1723</name>
</gene>
<dbReference type="PROSITE" id="PS50157">
    <property type="entry name" value="ZINC_FINGER_C2H2_2"/>
    <property type="match status" value="1"/>
</dbReference>
<feature type="domain" description="C2H2-type" evidence="3">
    <location>
        <begin position="83"/>
        <end position="108"/>
    </location>
</feature>
<proteinExistence type="predicted"/>
<dbReference type="AlphaFoldDB" id="A0A813R1V7"/>
<keyword evidence="1" id="KW-0479">Metal-binding</keyword>
<evidence type="ECO:0000313" key="4">
    <source>
        <dbReference type="EMBL" id="CAF0776297.1"/>
    </source>
</evidence>
<evidence type="ECO:0000313" key="5">
    <source>
        <dbReference type="EMBL" id="CAF1399975.1"/>
    </source>
</evidence>
<dbReference type="SUPFAM" id="SSF49599">
    <property type="entry name" value="TRAF domain-like"/>
    <property type="match status" value="1"/>
</dbReference>
<keyword evidence="1" id="KW-0863">Zinc-finger</keyword>
<dbReference type="InterPro" id="IPR008974">
    <property type="entry name" value="TRAF-like"/>
</dbReference>
<name>A0A813R1V7_ADIRI</name>
<accession>A0A813R1V7</accession>
<dbReference type="Pfam" id="PF21355">
    <property type="entry name" value="TRAF-mep_MATH"/>
    <property type="match status" value="1"/>
</dbReference>
<dbReference type="EMBL" id="CAJNOR010000055">
    <property type="protein sequence ID" value="CAF0776297.1"/>
    <property type="molecule type" value="Genomic_DNA"/>
</dbReference>
<keyword evidence="6" id="KW-1185">Reference proteome</keyword>
<evidence type="ECO:0000259" key="3">
    <source>
        <dbReference type="PROSITE" id="PS50157"/>
    </source>
</evidence>
<evidence type="ECO:0000313" key="6">
    <source>
        <dbReference type="Proteomes" id="UP000663828"/>
    </source>
</evidence>
<keyword evidence="1" id="KW-0862">Zinc</keyword>
<dbReference type="PANTHER" id="PTHR10131:SF151">
    <property type="entry name" value="TNF RECEPTOR ASSOCIATED FACTOR (TRAF) HOMOLOG"/>
    <property type="match status" value="1"/>
</dbReference>
<dbReference type="InterPro" id="IPR013087">
    <property type="entry name" value="Znf_C2H2_type"/>
</dbReference>
<evidence type="ECO:0000259" key="2">
    <source>
        <dbReference type="PROSITE" id="PS50144"/>
    </source>
</evidence>